<accession>A0ABT1K2K6</accession>
<evidence type="ECO:0000313" key="2">
    <source>
        <dbReference type="Proteomes" id="UP001320766"/>
    </source>
</evidence>
<dbReference type="RefSeq" id="WP_253771220.1">
    <property type="nucleotide sequence ID" value="NZ_BAAAVE010000004.1"/>
</dbReference>
<dbReference type="Pfam" id="PF07676">
    <property type="entry name" value="PD40"/>
    <property type="match status" value="1"/>
</dbReference>
<dbReference type="InterPro" id="IPR011659">
    <property type="entry name" value="WD40"/>
</dbReference>
<proteinExistence type="predicted"/>
<gene>
    <name evidence="1" type="ORF">HD595_004029</name>
</gene>
<keyword evidence="2" id="KW-1185">Reference proteome</keyword>
<dbReference type="EMBL" id="JAMZEC010000001">
    <property type="protein sequence ID" value="MCP2347907.1"/>
    <property type="molecule type" value="Genomic_DNA"/>
</dbReference>
<comment type="caution">
    <text evidence="1">The sequence shown here is derived from an EMBL/GenBank/DDBJ whole genome shotgun (WGS) entry which is preliminary data.</text>
</comment>
<reference evidence="1 2" key="1">
    <citation type="submission" date="2022-06" db="EMBL/GenBank/DDBJ databases">
        <title>Sequencing the genomes of 1000 actinobacteria strains.</title>
        <authorList>
            <person name="Klenk H.-P."/>
        </authorList>
    </citation>
    <scope>NUCLEOTIDE SEQUENCE [LARGE SCALE GENOMIC DNA]</scope>
    <source>
        <strain evidence="1 2">DSM 44170</strain>
    </source>
</reference>
<dbReference type="SUPFAM" id="SSF82171">
    <property type="entry name" value="DPP6 N-terminal domain-like"/>
    <property type="match status" value="1"/>
</dbReference>
<name>A0ABT1K2K6_9ACTN</name>
<protein>
    <recommendedName>
        <fullName evidence="3">RNA polymerase sigma factor 70 region 4 type 2 domain-containing protein</fullName>
    </recommendedName>
</protein>
<evidence type="ECO:0000313" key="1">
    <source>
        <dbReference type="EMBL" id="MCP2347907.1"/>
    </source>
</evidence>
<organism evidence="1 2">
    <name type="scientific">Nonomuraea roseoviolacea subsp. carminata</name>
    <dbReference type="NCBI Taxonomy" id="160689"/>
    <lineage>
        <taxon>Bacteria</taxon>
        <taxon>Bacillati</taxon>
        <taxon>Actinomycetota</taxon>
        <taxon>Actinomycetes</taxon>
        <taxon>Streptosporangiales</taxon>
        <taxon>Streptosporangiaceae</taxon>
        <taxon>Nonomuraea</taxon>
    </lineage>
</organism>
<evidence type="ECO:0008006" key="3">
    <source>
        <dbReference type="Google" id="ProtNLM"/>
    </source>
</evidence>
<dbReference type="InterPro" id="IPR011042">
    <property type="entry name" value="6-blade_b-propeller_TolB-like"/>
</dbReference>
<dbReference type="Gene3D" id="2.120.10.30">
    <property type="entry name" value="TolB, C-terminal domain"/>
    <property type="match status" value="1"/>
</dbReference>
<sequence length="432" mass="47233">MSEWSGPVRRTASLLVGRTPDAERMAAKALNAKLHSKNSFFVLYRLYLSRFRFWPEPDWGKGLSRFQRAVLVALHHDGWSEQETAYLCGRSRKAVRRAAEKGLRVLGAESAAALRAVTADLPASAGREPGPDGIRSLIVCFVVLAAVLACCSASDTWMRWDLGGRVSVALPYAPLLPLRGATGETIRYAYLVEDAESGSTEEGHWVVVTGPGRRLAVEDAAPEDLRISADGRRLAYQSREERALVLYDLPSGKISTVSRSDGAPDGTLFLSPDGRRLAFTYEEKVYVWDGRRRRVAGAASPIGWLPSGRGLLLDTGERVRAVDLRGGVLFDAAGRPDEGDLSPDGRTWIELDYERNRLTRHGRRTGRLDLGLPAAARLRWLACWADADTVVVGTTGYGPSRFYRVDIGTGRAVPVPALVPANSQEVRFAGCT</sequence>
<dbReference type="Proteomes" id="UP001320766">
    <property type="component" value="Unassembled WGS sequence"/>
</dbReference>